<feature type="chain" id="PRO_5025363291" evidence="1">
    <location>
        <begin position="27"/>
        <end position="713"/>
    </location>
</feature>
<protein>
    <submittedName>
        <fullName evidence="2">Uncharacterized protein</fullName>
    </submittedName>
</protein>
<gene>
    <name evidence="2" type="ORF">PDESU_00486</name>
</gene>
<dbReference type="RefSeq" id="WP_136077648.1">
    <property type="nucleotide sequence ID" value="NZ_CAAHFG010000001.1"/>
</dbReference>
<dbReference type="AlphaFoldDB" id="A0A6C2TWA0"/>
<dbReference type="EMBL" id="CAAHFG010000001">
    <property type="protein sequence ID" value="VGO11938.1"/>
    <property type="molecule type" value="Genomic_DNA"/>
</dbReference>
<keyword evidence="1" id="KW-0732">Signal</keyword>
<evidence type="ECO:0000313" key="3">
    <source>
        <dbReference type="Proteomes" id="UP000366872"/>
    </source>
</evidence>
<evidence type="ECO:0000313" key="2">
    <source>
        <dbReference type="EMBL" id="VGO11938.1"/>
    </source>
</evidence>
<name>A0A6C2TWA0_PONDE</name>
<dbReference type="Proteomes" id="UP000366872">
    <property type="component" value="Unassembled WGS sequence"/>
</dbReference>
<keyword evidence="3" id="KW-1185">Reference proteome</keyword>
<proteinExistence type="predicted"/>
<feature type="signal peptide" evidence="1">
    <location>
        <begin position="1"/>
        <end position="26"/>
    </location>
</feature>
<dbReference type="PROSITE" id="PS51257">
    <property type="entry name" value="PROKAR_LIPOPROTEIN"/>
    <property type="match status" value="1"/>
</dbReference>
<sequence>MKNARRRRVRLAVPSLLLLIAGCGTISPPISENPYLGYVRCKAILDDASQKADYHAFSKQIESYQEQIASSELKSRMVVKPAEGIKKLDQWQNYVNELERVIVVQEDQWMGAASVLKQKELMALRDFWSRSQDKLSFEGAKASTPWERELTESGLFLTNLKKESENARLRLDSYRQKRDYFKALDEIPALMAYGDIGSLKEIVLEEATVHWVGLVREWLVDCKRREPEAQEPELFKIYTTINSFKVKSGMPKRFDAVMDDTIDTLGNNWRQRITELGENRAYWEAYQLAREKVGVVKEQYASRRADLVKAIGVGYRIVLDQAMKHYLDRANSKYSEDFFGISHVYGCMALEMIDFCKEAGIEPNTQAKSWSKNIADLMVDVEKRVGEFLSRRLVIYDFESDERKLGRELRLLAAQSFERSGNAYAWAVTVPGGKTLDEESLPPPVPGETDYVVSGEVSDYSVEQKDPVYTPVKPLERGTERIAHKPNPNYGIKGLDFSEHQTIHEQAVDIYPCKEVERQKRVSVDLKVSCDHGGERAMELFALTKDFVNDDLEAVIWAKGKEYGDPSESSQPRLNPNRDLLTVDTFPSDNRKELAKDSAIYEEVDLLILGGLMGRLEKLLGRYPLQLMKGNPGSSLDERCDRLGLVLVYCGKLSEGDLQNDRDFKWIHRKKQIESNIEMWNAKRWPAEDSVVKKELAKIFKTAIDLRVELDKQ</sequence>
<accession>A0A6C2TWA0</accession>
<evidence type="ECO:0000256" key="1">
    <source>
        <dbReference type="SAM" id="SignalP"/>
    </source>
</evidence>
<reference evidence="2 3" key="1">
    <citation type="submission" date="2019-04" db="EMBL/GenBank/DDBJ databases">
        <authorList>
            <person name="Van Vliet M D."/>
        </authorList>
    </citation>
    <scope>NUCLEOTIDE SEQUENCE [LARGE SCALE GENOMIC DNA]</scope>
    <source>
        <strain evidence="2 3">F1</strain>
    </source>
</reference>
<organism evidence="2 3">
    <name type="scientific">Pontiella desulfatans</name>
    <dbReference type="NCBI Taxonomy" id="2750659"/>
    <lineage>
        <taxon>Bacteria</taxon>
        <taxon>Pseudomonadati</taxon>
        <taxon>Kiritimatiellota</taxon>
        <taxon>Kiritimatiellia</taxon>
        <taxon>Kiritimatiellales</taxon>
        <taxon>Pontiellaceae</taxon>
        <taxon>Pontiella</taxon>
    </lineage>
</organism>